<evidence type="ECO:0000313" key="3">
    <source>
        <dbReference type="EMBL" id="QEG97387.1"/>
    </source>
</evidence>
<name>A0A5B9T6Q8_AGRTU</name>
<geneLocation type="plasmid" evidence="2">
    <name>pTiCFBP2178</name>
</geneLocation>
<gene>
    <name evidence="3" type="ORF">AgrTiCFBP1935_00060</name>
    <name evidence="2" type="ORF">AgrTiCFBP2178_00060</name>
    <name evidence="4" type="ORF">AgrTiKerr27_00078</name>
    <name evidence="1" type="ORF">AgrTiSule1_00060</name>
</gene>
<dbReference type="RefSeq" id="WP_172691158.1">
    <property type="nucleotide sequence ID" value="NZ_KY000051.1"/>
</dbReference>
<sequence length="52" mass="5822">MLAPGPAHVPILQTSASRRCDVSWFWGDDFIVLPPFMRANGALFLEHVMPIL</sequence>
<dbReference type="AlphaFoldDB" id="A0A5B9T6Q8"/>
<geneLocation type="plasmid" evidence="1">
    <name>pTiSule1</name>
</geneLocation>
<dbReference type="EMBL" id="MK439381">
    <property type="protein sequence ID" value="QEG96983.1"/>
    <property type="molecule type" value="Genomic_DNA"/>
</dbReference>
<geneLocation type="plasmid" evidence="3">
    <name>pTiCFBP1935</name>
</geneLocation>
<protein>
    <submittedName>
        <fullName evidence="1">Uncharacterized protein</fullName>
    </submittedName>
</protein>
<accession>A0A5B9T6Q8</accession>
<evidence type="ECO:0000313" key="1">
    <source>
        <dbReference type="EMBL" id="QEG96983.1"/>
    </source>
</evidence>
<evidence type="ECO:0000313" key="4">
    <source>
        <dbReference type="EMBL" id="QEG97808.1"/>
    </source>
</evidence>
<dbReference type="EMBL" id="MK439382">
    <property type="protein sequence ID" value="QEG97185.1"/>
    <property type="molecule type" value="Genomic_DNA"/>
</dbReference>
<proteinExistence type="predicted"/>
<keyword evidence="1" id="KW-0614">Plasmid</keyword>
<reference evidence="1" key="1">
    <citation type="journal article" date="2019" name="Genome Biol. Evol.">
        <title>Complete Sequence of Succinamopine Ti-Plasmid pTiEU6 Reveals Its Evolutionary Relatedness with Nopaline-Type Ti-Plasmids.</title>
        <authorList>
            <person name="Shao S."/>
            <person name="van Heusden G.P.H."/>
            <person name="Hooykaas P.J.J."/>
        </authorList>
    </citation>
    <scope>NUCLEOTIDE SEQUENCE</scope>
    <source>
        <strain evidence="3">CFBP1935</strain>
        <strain evidence="2">CFBP2178</strain>
        <strain evidence="4">Kerr27</strain>
        <strain evidence="1">Sule1</strain>
        <plasmid evidence="3">pTiCFBP1935</plasmid>
        <plasmid evidence="2">pTiCFBP2178</plasmid>
        <plasmid evidence="4">pTiKerr27</plasmid>
        <plasmid evidence="1">pTiSule1</plasmid>
    </source>
</reference>
<dbReference type="EMBL" id="MK439385">
    <property type="protein sequence ID" value="QEG97808.1"/>
    <property type="molecule type" value="Genomic_DNA"/>
</dbReference>
<evidence type="ECO:0000313" key="2">
    <source>
        <dbReference type="EMBL" id="QEG97185.1"/>
    </source>
</evidence>
<dbReference type="EMBL" id="MK439383">
    <property type="protein sequence ID" value="QEG97387.1"/>
    <property type="molecule type" value="Genomic_DNA"/>
</dbReference>
<organism evidence="1">
    <name type="scientific">Agrobacterium tumefaciens</name>
    <dbReference type="NCBI Taxonomy" id="358"/>
    <lineage>
        <taxon>Bacteria</taxon>
        <taxon>Pseudomonadati</taxon>
        <taxon>Pseudomonadota</taxon>
        <taxon>Alphaproteobacteria</taxon>
        <taxon>Hyphomicrobiales</taxon>
        <taxon>Rhizobiaceae</taxon>
        <taxon>Rhizobium/Agrobacterium group</taxon>
        <taxon>Agrobacterium</taxon>
        <taxon>Agrobacterium tumefaciens complex</taxon>
    </lineage>
</organism>
<geneLocation type="plasmid" evidence="4">
    <name>pTiKerr27</name>
</geneLocation>